<dbReference type="RefSeq" id="WP_277564553.1">
    <property type="nucleotide sequence ID" value="NZ_JAPDHZ010000002.1"/>
</dbReference>
<dbReference type="AlphaFoldDB" id="A0A9X4QLN0"/>
<evidence type="ECO:0000313" key="2">
    <source>
        <dbReference type="Proteomes" id="UP001153387"/>
    </source>
</evidence>
<name>A0A9X4QLN0_9BACL</name>
<accession>A0A9X4QLN0</accession>
<organism evidence="1 2">
    <name type="scientific">Cohnella ginsengisoli</name>
    <dbReference type="NCBI Taxonomy" id="425004"/>
    <lineage>
        <taxon>Bacteria</taxon>
        <taxon>Bacillati</taxon>
        <taxon>Bacillota</taxon>
        <taxon>Bacilli</taxon>
        <taxon>Bacillales</taxon>
        <taxon>Paenibacillaceae</taxon>
        <taxon>Cohnella</taxon>
    </lineage>
</organism>
<dbReference type="Proteomes" id="UP001153387">
    <property type="component" value="Unassembled WGS sequence"/>
</dbReference>
<protein>
    <submittedName>
        <fullName evidence="1">Uncharacterized protein</fullName>
    </submittedName>
</protein>
<gene>
    <name evidence="1" type="ORF">OMP38_07720</name>
</gene>
<evidence type="ECO:0000313" key="1">
    <source>
        <dbReference type="EMBL" id="MDG0790758.1"/>
    </source>
</evidence>
<proteinExistence type="predicted"/>
<sequence>MVMKMTYADLEKERVHALVKHGTCHKEKSGAWKKDMIIICPQTMRIF</sequence>
<keyword evidence="2" id="KW-1185">Reference proteome</keyword>
<dbReference type="EMBL" id="JAPDHZ010000002">
    <property type="protein sequence ID" value="MDG0790758.1"/>
    <property type="molecule type" value="Genomic_DNA"/>
</dbReference>
<reference evidence="1 2" key="1">
    <citation type="submission" date="2022-10" db="EMBL/GenBank/DDBJ databases">
        <title>Comparative genomic analysis of Cohnella hashimotonis sp. nov., isolated from the International Space Station.</title>
        <authorList>
            <person name="Simpson A."/>
            <person name="Venkateswaran K."/>
        </authorList>
    </citation>
    <scope>NUCLEOTIDE SEQUENCE [LARGE SCALE GENOMIC DNA]</scope>
    <source>
        <strain evidence="1 2">DSM 18997</strain>
    </source>
</reference>
<comment type="caution">
    <text evidence="1">The sequence shown here is derived from an EMBL/GenBank/DDBJ whole genome shotgun (WGS) entry which is preliminary data.</text>
</comment>